<evidence type="ECO:0000256" key="1">
    <source>
        <dbReference type="SAM" id="MobiDB-lite"/>
    </source>
</evidence>
<dbReference type="PROSITE" id="PS00028">
    <property type="entry name" value="ZINC_FINGER_C2H2_1"/>
    <property type="match status" value="1"/>
</dbReference>
<organism evidence="3 4">
    <name type="scientific">Papilio machaon</name>
    <name type="common">Old World swallowtail butterfly</name>
    <dbReference type="NCBI Taxonomy" id="76193"/>
    <lineage>
        <taxon>Eukaryota</taxon>
        <taxon>Metazoa</taxon>
        <taxon>Ecdysozoa</taxon>
        <taxon>Arthropoda</taxon>
        <taxon>Hexapoda</taxon>
        <taxon>Insecta</taxon>
        <taxon>Pterygota</taxon>
        <taxon>Neoptera</taxon>
        <taxon>Endopterygota</taxon>
        <taxon>Lepidoptera</taxon>
        <taxon>Glossata</taxon>
        <taxon>Ditrysia</taxon>
        <taxon>Papilionoidea</taxon>
        <taxon>Papilionidae</taxon>
        <taxon>Papilioninae</taxon>
        <taxon>Papilio</taxon>
    </lineage>
</organism>
<dbReference type="InParanoid" id="A0A194RQK9"/>
<keyword evidence="4" id="KW-1185">Reference proteome</keyword>
<gene>
    <name evidence="3" type="ORF">RR48_06460</name>
</gene>
<dbReference type="InterPro" id="IPR013087">
    <property type="entry name" value="Znf_C2H2_type"/>
</dbReference>
<evidence type="ECO:0000313" key="3">
    <source>
        <dbReference type="EMBL" id="KPJ19600.1"/>
    </source>
</evidence>
<feature type="domain" description="C2H2-type" evidence="2">
    <location>
        <begin position="79"/>
        <end position="101"/>
    </location>
</feature>
<name>A0A194RQK9_PAPMA</name>
<evidence type="ECO:0000259" key="2">
    <source>
        <dbReference type="PROSITE" id="PS00028"/>
    </source>
</evidence>
<accession>A0A194RQK9</accession>
<feature type="region of interest" description="Disordered" evidence="1">
    <location>
        <begin position="270"/>
        <end position="307"/>
    </location>
</feature>
<dbReference type="AlphaFoldDB" id="A0A194RQK9"/>
<sequence length="733" mass="84201">MDLDYKTCEVLRMLSTLSASGVFSSSVDYFCLVCESRLRDGADATAHIAKPVHTKNFLTTEYFGNQQECVRKIKKWYLCELCNVLLPTAARVRLHVVEARHAEHRVARAVQRNADRVLAFASVQLEDSAWNGILDDTCAICNTEFDDEHIHRNETSHILKLIQSKIEYDENQNLYRLVDESSFQCLTCNMVLALNSIDEHFNEIEHKERYQRCCDNFKIAENTATSHTIDSSKNTKNDNNCNEKVAIKITDRTETLDVLNSMDKNKTIIPSDEKSEIKTSTINSDVSKTEQNTTKENSKQSDPVKSVPVDDSEICKILNATDYITRDENGKTWCILCNWVMDPFAIKNHINDQHHQTILKLHKKRLSTLNSEKKLTGNTPIIKSDINTLKNTENIEKESILNAVEKFQKNNININFEIETAVCKKCSKQLDFNSQAIENHIQEHAKIKNKKNDRKGIQITSGLELTNDMKPSNKETSLYTTPVKVTKKEKQEQIKDTTDAKIKKESSPLLDYNELEKYAEQNHMTYKFDKHNENKVHCNKCNIDITPCMKLVKEHVGGVDHKKKLNEEPSQVNITSKAKQIDKEVNLLKIPTSSFVVSAVTVDSLQKEIIINEKFCINMLSFDFKVHLDVAKHDTILDRSLVVIDLENEFIREHKPGCYHCGYCNIPCQSWAAMESHLQTIDHKNCRIAAQWRLQQLLPEIARQRKEKEMQEKFMIHMMLGSGGWHGYNSDSD</sequence>
<evidence type="ECO:0000313" key="4">
    <source>
        <dbReference type="Proteomes" id="UP000053240"/>
    </source>
</evidence>
<dbReference type="EMBL" id="KQ459875">
    <property type="protein sequence ID" value="KPJ19600.1"/>
    <property type="molecule type" value="Genomic_DNA"/>
</dbReference>
<reference evidence="3 4" key="1">
    <citation type="journal article" date="2015" name="Nat. Commun.">
        <title>Outbred genome sequencing and CRISPR/Cas9 gene editing in butterflies.</title>
        <authorList>
            <person name="Li X."/>
            <person name="Fan D."/>
            <person name="Zhang W."/>
            <person name="Liu G."/>
            <person name="Zhang L."/>
            <person name="Zhao L."/>
            <person name="Fang X."/>
            <person name="Chen L."/>
            <person name="Dong Y."/>
            <person name="Chen Y."/>
            <person name="Ding Y."/>
            <person name="Zhao R."/>
            <person name="Feng M."/>
            <person name="Zhu Y."/>
            <person name="Feng Y."/>
            <person name="Jiang X."/>
            <person name="Zhu D."/>
            <person name="Xiang H."/>
            <person name="Feng X."/>
            <person name="Li S."/>
            <person name="Wang J."/>
            <person name="Zhang G."/>
            <person name="Kronforst M.R."/>
            <person name="Wang W."/>
        </authorList>
    </citation>
    <scope>NUCLEOTIDE SEQUENCE [LARGE SCALE GENOMIC DNA]</scope>
    <source>
        <strain evidence="3">Ya'a_city_454_Pm</strain>
        <tissue evidence="3">Whole body</tissue>
    </source>
</reference>
<proteinExistence type="predicted"/>
<feature type="compositionally biased region" description="Polar residues" evidence="1">
    <location>
        <begin position="278"/>
        <end position="303"/>
    </location>
</feature>
<dbReference type="SMART" id="SM00355">
    <property type="entry name" value="ZnF_C2H2"/>
    <property type="match status" value="6"/>
</dbReference>
<dbReference type="STRING" id="76193.A0A194RQK9"/>
<protein>
    <recommendedName>
        <fullName evidence="2">C2H2-type domain-containing protein</fullName>
    </recommendedName>
</protein>
<dbReference type="Proteomes" id="UP000053240">
    <property type="component" value="Unassembled WGS sequence"/>
</dbReference>